<evidence type="ECO:0000313" key="3">
    <source>
        <dbReference type="Proteomes" id="UP001203297"/>
    </source>
</evidence>
<evidence type="ECO:0000313" key="2">
    <source>
        <dbReference type="EMBL" id="KAI0306295.1"/>
    </source>
</evidence>
<evidence type="ECO:0000256" key="1">
    <source>
        <dbReference type="SAM" id="Phobius"/>
    </source>
</evidence>
<reference evidence="2" key="1">
    <citation type="journal article" date="2022" name="New Phytol.">
        <title>Evolutionary transition to the ectomycorrhizal habit in the genomes of a hyperdiverse lineage of mushroom-forming fungi.</title>
        <authorList>
            <person name="Looney B."/>
            <person name="Miyauchi S."/>
            <person name="Morin E."/>
            <person name="Drula E."/>
            <person name="Courty P.E."/>
            <person name="Kohler A."/>
            <person name="Kuo A."/>
            <person name="LaButti K."/>
            <person name="Pangilinan J."/>
            <person name="Lipzen A."/>
            <person name="Riley R."/>
            <person name="Andreopoulos W."/>
            <person name="He G."/>
            <person name="Johnson J."/>
            <person name="Nolan M."/>
            <person name="Tritt A."/>
            <person name="Barry K.W."/>
            <person name="Grigoriev I.V."/>
            <person name="Nagy L.G."/>
            <person name="Hibbett D."/>
            <person name="Henrissat B."/>
            <person name="Matheny P.B."/>
            <person name="Labbe J."/>
            <person name="Martin F.M."/>
        </authorList>
    </citation>
    <scope>NUCLEOTIDE SEQUENCE</scope>
    <source>
        <strain evidence="2">BPL690</strain>
    </source>
</reference>
<name>A0AAD4MA72_9AGAM</name>
<keyword evidence="1" id="KW-0812">Transmembrane</keyword>
<dbReference type="EMBL" id="WTXG01000003">
    <property type="protein sequence ID" value="KAI0306295.1"/>
    <property type="molecule type" value="Genomic_DNA"/>
</dbReference>
<keyword evidence="1" id="KW-0472">Membrane</keyword>
<keyword evidence="3" id="KW-1185">Reference proteome</keyword>
<sequence length="332" mass="37081">MQLSNTFGNLMGVLRRVFAHQSLFITVHVLSRPQIFTFCCFVAAPAFVLLFGWGFLLESHHSDKLTEFSALQTIIVPSSSRWAPSSRNLIARSRISPHKTIWLSLDVLIHCIVSGDVELRHPSRDLPDLLRSGVLIGGWNVHLHVHFIQRVHAILWSTIARFDPEVPLATIRHTNGAHPNLVDLDFVPHWKLKSLVRQLISSLHEGTTTSLLLTTKAPELSMFDSRYAIATLFFQPPRTTLPFTTSISTVLTLLGTYGDSISVLGAENITISYAESLFGAASTLCTDTDIRAKFIGRNSLVGWRKECLRGVWEAALLKAGLLIKWKITIKIN</sequence>
<gene>
    <name evidence="2" type="ORF">B0F90DRAFT_1688731</name>
</gene>
<dbReference type="Proteomes" id="UP001203297">
    <property type="component" value="Unassembled WGS sequence"/>
</dbReference>
<proteinExistence type="predicted"/>
<keyword evidence="1" id="KW-1133">Transmembrane helix</keyword>
<dbReference type="AlphaFoldDB" id="A0AAD4MA72"/>
<organism evidence="2 3">
    <name type="scientific">Multifurca ochricompacta</name>
    <dbReference type="NCBI Taxonomy" id="376703"/>
    <lineage>
        <taxon>Eukaryota</taxon>
        <taxon>Fungi</taxon>
        <taxon>Dikarya</taxon>
        <taxon>Basidiomycota</taxon>
        <taxon>Agaricomycotina</taxon>
        <taxon>Agaricomycetes</taxon>
        <taxon>Russulales</taxon>
        <taxon>Russulaceae</taxon>
        <taxon>Multifurca</taxon>
    </lineage>
</organism>
<accession>A0AAD4MA72</accession>
<protein>
    <submittedName>
        <fullName evidence="2">Uncharacterized protein</fullName>
    </submittedName>
</protein>
<comment type="caution">
    <text evidence="2">The sequence shown here is derived from an EMBL/GenBank/DDBJ whole genome shotgun (WGS) entry which is preliminary data.</text>
</comment>
<feature type="transmembrane region" description="Helical" evidence="1">
    <location>
        <begin position="35"/>
        <end position="56"/>
    </location>
</feature>